<proteinExistence type="predicted"/>
<dbReference type="InterPro" id="IPR032675">
    <property type="entry name" value="LRR_dom_sf"/>
</dbReference>
<dbReference type="EMBL" id="JAHDYR010000066">
    <property type="protein sequence ID" value="KAG9390023.1"/>
    <property type="molecule type" value="Genomic_DNA"/>
</dbReference>
<evidence type="ECO:0000256" key="1">
    <source>
        <dbReference type="ARBA" id="ARBA00022614"/>
    </source>
</evidence>
<dbReference type="Gene3D" id="3.80.10.10">
    <property type="entry name" value="Ribonuclease Inhibitor"/>
    <property type="match status" value="2"/>
</dbReference>
<feature type="compositionally biased region" description="Basic and acidic residues" evidence="3">
    <location>
        <begin position="315"/>
        <end position="330"/>
    </location>
</feature>
<keyword evidence="5" id="KW-1185">Reference proteome</keyword>
<keyword evidence="1" id="KW-0433">Leucine-rich repeat</keyword>
<dbReference type="OrthoDB" id="1517790at2759"/>
<dbReference type="InterPro" id="IPR050836">
    <property type="entry name" value="SDS22/Internalin_LRR"/>
</dbReference>
<dbReference type="Proteomes" id="UP000717585">
    <property type="component" value="Unassembled WGS sequence"/>
</dbReference>
<comment type="caution">
    <text evidence="4">The sequence shown here is derived from an EMBL/GenBank/DDBJ whole genome shotgun (WGS) entry which is preliminary data.</text>
</comment>
<dbReference type="AlphaFoldDB" id="A0A8J6DYZ4"/>
<evidence type="ECO:0000256" key="3">
    <source>
        <dbReference type="SAM" id="MobiDB-lite"/>
    </source>
</evidence>
<keyword evidence="2" id="KW-0677">Repeat</keyword>
<accession>A0A8J6DYZ4</accession>
<dbReference type="InterPro" id="IPR001611">
    <property type="entry name" value="Leu-rich_rpt"/>
</dbReference>
<organism evidence="4 5">
    <name type="scientific">Carpediemonas membranifera</name>
    <dbReference type="NCBI Taxonomy" id="201153"/>
    <lineage>
        <taxon>Eukaryota</taxon>
        <taxon>Metamonada</taxon>
        <taxon>Carpediemonas-like organisms</taxon>
        <taxon>Carpediemonas</taxon>
    </lineage>
</organism>
<reference evidence="4" key="1">
    <citation type="submission" date="2021-05" db="EMBL/GenBank/DDBJ databases">
        <title>A free-living protist that lacks canonical eukaryotic 1 DNA replication and segregation systems.</title>
        <authorList>
            <person name="Salas-Leiva D.E."/>
            <person name="Tromer E.C."/>
            <person name="Curtis B.A."/>
            <person name="Jerlstrom-Hultqvist J."/>
            <person name="Kolisko M."/>
            <person name="Yi Z."/>
            <person name="Salas-Leiva J.S."/>
            <person name="Gallot-Lavallee L."/>
            <person name="Kops G.J.P.L."/>
            <person name="Archibald J.M."/>
            <person name="Simpson A.G.B."/>
            <person name="Roger A.J."/>
        </authorList>
    </citation>
    <scope>NUCLEOTIDE SEQUENCE</scope>
    <source>
        <strain evidence="4">BICM</strain>
    </source>
</reference>
<dbReference type="PANTHER" id="PTHR46652">
    <property type="entry name" value="LEUCINE-RICH REPEAT AND IQ DOMAIN-CONTAINING PROTEIN 1-RELATED"/>
    <property type="match status" value="1"/>
</dbReference>
<evidence type="ECO:0000313" key="5">
    <source>
        <dbReference type="Proteomes" id="UP000717585"/>
    </source>
</evidence>
<gene>
    <name evidence="4" type="ORF">J8273_8060</name>
</gene>
<protein>
    <submittedName>
        <fullName evidence="4">Leucine Rich Repeat</fullName>
    </submittedName>
</protein>
<dbReference type="PANTHER" id="PTHR46652:SF7">
    <property type="entry name" value="LEUCINE-RICH REPEAT AND IQ DOMAIN-CONTAINING PROTEIN 1"/>
    <property type="match status" value="1"/>
</dbReference>
<feature type="compositionally biased region" description="Basic residues" evidence="3">
    <location>
        <begin position="301"/>
        <end position="314"/>
    </location>
</feature>
<dbReference type="SUPFAM" id="SSF52058">
    <property type="entry name" value="L domain-like"/>
    <property type="match status" value="1"/>
</dbReference>
<evidence type="ECO:0000256" key="2">
    <source>
        <dbReference type="ARBA" id="ARBA00022737"/>
    </source>
</evidence>
<sequence length="341" mass="38136">MVEPTEPTEPEMVVLNEQTLPMLEGSSEEAPFAERKKLELKGKNITAVELSSSSLIHLSLPLNKLVSLEFLSGLRSLTKLDLSNNPGLKDIKPVCQLTELRVLDISFTNVKRIPSSFQKLLNLKAFMAKKCRIGTKYLKHLKGCKDLNTIVISDNPDIVDISPLTDLIFLRKIAASNCGLLELPDLSRLFRLTELRIMDNKLYRLPEELSRCTRLRILDVRRNPLKDYGNIEPVGELHLIQLYLGATPLAIRADYRTTILKMCASLAMLDGQKIAETSTRRRPGLKIANTPKAKDSAKAKGPQRRKAPQTKSTKRGGDGKERTVKVEKAAPRVTTETSGWD</sequence>
<evidence type="ECO:0000313" key="4">
    <source>
        <dbReference type="EMBL" id="KAG9390023.1"/>
    </source>
</evidence>
<feature type="region of interest" description="Disordered" evidence="3">
    <location>
        <begin position="278"/>
        <end position="341"/>
    </location>
</feature>
<name>A0A8J6DYZ4_9EUKA</name>
<dbReference type="PROSITE" id="PS51450">
    <property type="entry name" value="LRR"/>
    <property type="match status" value="1"/>
</dbReference>